<dbReference type="Gene3D" id="3.40.50.1000">
    <property type="entry name" value="HAD superfamily/HAD-like"/>
    <property type="match status" value="1"/>
</dbReference>
<dbReference type="GO" id="GO:0016787">
    <property type="term" value="F:hydrolase activity"/>
    <property type="evidence" value="ECO:0007669"/>
    <property type="project" value="UniProtKB-KW"/>
</dbReference>
<evidence type="ECO:0000313" key="2">
    <source>
        <dbReference type="Proteomes" id="UP001597252"/>
    </source>
</evidence>
<dbReference type="InterPro" id="IPR050155">
    <property type="entry name" value="HAD-like_hydrolase_sf"/>
</dbReference>
<dbReference type="EMBL" id="JBHTON010000035">
    <property type="protein sequence ID" value="MFD1485603.1"/>
    <property type="molecule type" value="Genomic_DNA"/>
</dbReference>
<evidence type="ECO:0000313" key="1">
    <source>
        <dbReference type="EMBL" id="MFD1485603.1"/>
    </source>
</evidence>
<protein>
    <submittedName>
        <fullName evidence="1">HAD-IA family hydrolase</fullName>
    </submittedName>
</protein>
<dbReference type="InterPro" id="IPR023214">
    <property type="entry name" value="HAD_sf"/>
</dbReference>
<dbReference type="SFLD" id="SFLDS00003">
    <property type="entry name" value="Haloacid_Dehalogenase"/>
    <property type="match status" value="1"/>
</dbReference>
<dbReference type="Proteomes" id="UP001597252">
    <property type="component" value="Unassembled WGS sequence"/>
</dbReference>
<comment type="caution">
    <text evidence="1">The sequence shown here is derived from an EMBL/GenBank/DDBJ whole genome shotgun (WGS) entry which is preliminary data.</text>
</comment>
<dbReference type="Gene3D" id="1.10.150.240">
    <property type="entry name" value="Putative phosphatase, domain 2"/>
    <property type="match status" value="1"/>
</dbReference>
<dbReference type="InterPro" id="IPR023198">
    <property type="entry name" value="PGP-like_dom2"/>
</dbReference>
<keyword evidence="1" id="KW-0378">Hydrolase</keyword>
<dbReference type="Pfam" id="PF00702">
    <property type="entry name" value="Hydrolase"/>
    <property type="match status" value="1"/>
</dbReference>
<dbReference type="RefSeq" id="WP_125752664.1">
    <property type="nucleotide sequence ID" value="NZ_JBHTON010000035.1"/>
</dbReference>
<accession>A0ABW4E9D2</accession>
<keyword evidence="2" id="KW-1185">Reference proteome</keyword>
<dbReference type="PANTHER" id="PTHR43434">
    <property type="entry name" value="PHOSPHOGLYCOLATE PHOSPHATASE"/>
    <property type="match status" value="1"/>
</dbReference>
<gene>
    <name evidence="1" type="ORF">ACFQ5J_10215</name>
</gene>
<reference evidence="2" key="1">
    <citation type="journal article" date="2019" name="Int. J. Syst. Evol. Microbiol.">
        <title>The Global Catalogue of Microorganisms (GCM) 10K type strain sequencing project: providing services to taxonomists for standard genome sequencing and annotation.</title>
        <authorList>
            <consortium name="The Broad Institute Genomics Platform"/>
            <consortium name="The Broad Institute Genome Sequencing Center for Infectious Disease"/>
            <person name="Wu L."/>
            <person name="Ma J."/>
        </authorList>
    </citation>
    <scope>NUCLEOTIDE SEQUENCE [LARGE SCALE GENOMIC DNA]</scope>
    <source>
        <strain evidence="2">CCM 8903</strain>
    </source>
</reference>
<dbReference type="NCBIfam" id="TIGR01509">
    <property type="entry name" value="HAD-SF-IA-v3"/>
    <property type="match status" value="1"/>
</dbReference>
<dbReference type="SUPFAM" id="SSF56784">
    <property type="entry name" value="HAD-like"/>
    <property type="match status" value="1"/>
</dbReference>
<dbReference type="SFLD" id="SFLDG01129">
    <property type="entry name" value="C1.5:_HAD__Beta-PGM__Phosphata"/>
    <property type="match status" value="1"/>
</dbReference>
<organism evidence="1 2">
    <name type="scientific">Lacticaseibacillus baoqingensis</name>
    <dbReference type="NCBI Taxonomy" id="2486013"/>
    <lineage>
        <taxon>Bacteria</taxon>
        <taxon>Bacillati</taxon>
        <taxon>Bacillota</taxon>
        <taxon>Bacilli</taxon>
        <taxon>Lactobacillales</taxon>
        <taxon>Lactobacillaceae</taxon>
        <taxon>Lacticaseibacillus</taxon>
    </lineage>
</organism>
<sequence>MIVNAIWDLDGTLYDTYPGILKALYDTVSAIGITISKDDLYKTIKHGSVTETAIGYARQLGLDEQAVLKEYHRREALEVMKATPYPETAAILKAVKAAGGNNLLMTHRDDKAWTLLARNGLDDLFLGGVTADLHLARKPKPDAVLYLLDRFQLNPERTAMIGDRQLDVIAGQAAGVQGVYFNIDGLNDAPMADIQIDHLHELAPYLGPKTVTAK</sequence>
<proteinExistence type="predicted"/>
<dbReference type="InterPro" id="IPR006439">
    <property type="entry name" value="HAD-SF_hydro_IA"/>
</dbReference>
<dbReference type="InterPro" id="IPR036412">
    <property type="entry name" value="HAD-like_sf"/>
</dbReference>
<name>A0ABW4E9D2_9LACO</name>
<dbReference type="PANTHER" id="PTHR43434:SF25">
    <property type="entry name" value="PHOSPHOGLYCOLATE PHOSPHATASE"/>
    <property type="match status" value="1"/>
</dbReference>